<accession>A0A0V1PWZ6</accession>
<protein>
    <recommendedName>
        <fullName evidence="1">Cupin type-2 domain-containing protein</fullName>
    </recommendedName>
</protein>
<feature type="domain" description="Cupin type-2" evidence="1">
    <location>
        <begin position="96"/>
        <end position="163"/>
    </location>
</feature>
<dbReference type="CDD" id="cd02231">
    <property type="entry name" value="cupin_BLL6423-like"/>
    <property type="match status" value="1"/>
</dbReference>
<comment type="caution">
    <text evidence="2">The sequence shown here is derived from an EMBL/GenBank/DDBJ whole genome shotgun (WGS) entry which is preliminary data.</text>
</comment>
<dbReference type="AlphaFoldDB" id="A0A0V1PWZ6"/>
<dbReference type="Pfam" id="PF07883">
    <property type="entry name" value="Cupin_2"/>
    <property type="match status" value="1"/>
</dbReference>
<dbReference type="PANTHER" id="PTHR36156:SF2">
    <property type="entry name" value="CUPIN TYPE-2 DOMAIN-CONTAINING PROTEIN"/>
    <property type="match status" value="1"/>
</dbReference>
<dbReference type="EMBL" id="LMYN01000074">
    <property type="protein sequence ID" value="KSA00793.1"/>
    <property type="molecule type" value="Genomic_DNA"/>
</dbReference>
<keyword evidence="3" id="KW-1185">Reference proteome</keyword>
<evidence type="ECO:0000313" key="2">
    <source>
        <dbReference type="EMBL" id="KSA00793.1"/>
    </source>
</evidence>
<dbReference type="GeneID" id="26840451"/>
<dbReference type="RefSeq" id="XP_015466895.1">
    <property type="nucleotide sequence ID" value="XM_015612271.1"/>
</dbReference>
<reference evidence="2 3" key="1">
    <citation type="submission" date="2015-11" db="EMBL/GenBank/DDBJ databases">
        <title>The genome of Debaryomyces fabryi.</title>
        <authorList>
            <person name="Tafer H."/>
            <person name="Lopandic K."/>
        </authorList>
    </citation>
    <scope>NUCLEOTIDE SEQUENCE [LARGE SCALE GENOMIC DNA]</scope>
    <source>
        <strain evidence="2 3">CBS 789</strain>
    </source>
</reference>
<dbReference type="Gene3D" id="2.60.120.10">
    <property type="entry name" value="Jelly Rolls"/>
    <property type="match status" value="1"/>
</dbReference>
<dbReference type="OrthoDB" id="5840532at2759"/>
<dbReference type="InterPro" id="IPR014710">
    <property type="entry name" value="RmlC-like_jellyroll"/>
</dbReference>
<dbReference type="InterPro" id="IPR013096">
    <property type="entry name" value="Cupin_2"/>
</dbReference>
<organism evidence="2 3">
    <name type="scientific">Debaryomyces fabryi</name>
    <dbReference type="NCBI Taxonomy" id="58627"/>
    <lineage>
        <taxon>Eukaryota</taxon>
        <taxon>Fungi</taxon>
        <taxon>Dikarya</taxon>
        <taxon>Ascomycota</taxon>
        <taxon>Saccharomycotina</taxon>
        <taxon>Pichiomycetes</taxon>
        <taxon>Debaryomycetaceae</taxon>
        <taxon>Debaryomyces</taxon>
    </lineage>
</organism>
<evidence type="ECO:0000259" key="1">
    <source>
        <dbReference type="Pfam" id="PF07883"/>
    </source>
</evidence>
<dbReference type="PANTHER" id="PTHR36156">
    <property type="entry name" value="SLR2101 PROTEIN"/>
    <property type="match status" value="1"/>
</dbReference>
<proteinExistence type="predicted"/>
<dbReference type="InterPro" id="IPR047142">
    <property type="entry name" value="OryJ/VirC-like"/>
</dbReference>
<dbReference type="Proteomes" id="UP000054251">
    <property type="component" value="Unassembled WGS sequence"/>
</dbReference>
<gene>
    <name evidence="2" type="ORF">AC631_03442</name>
</gene>
<sequence>MMKFVEHKSHNLAPPKRYISGFDNQGRSIINELIDPDIKWTDVSNDSNEHSGQFSLVYATKGFPIDISESNDINFYKKSLQNGVSITIPGGSVMRVVDMAPGSTSPMHRTTSIDYGIVLQGQVEAIMDSGDSVLLNKDDIFVQRGTMHAWRNTSATDYARMIYILISSKPLEVDGKALREDLGGVNGVPRNE</sequence>
<name>A0A0V1PWZ6_9ASCO</name>
<dbReference type="SUPFAM" id="SSF51182">
    <property type="entry name" value="RmlC-like cupins"/>
    <property type="match status" value="1"/>
</dbReference>
<dbReference type="InterPro" id="IPR011051">
    <property type="entry name" value="RmlC_Cupin_sf"/>
</dbReference>
<evidence type="ECO:0000313" key="3">
    <source>
        <dbReference type="Proteomes" id="UP000054251"/>
    </source>
</evidence>